<dbReference type="UniPathway" id="UPA00232"/>
<dbReference type="PROSITE" id="PS51608">
    <property type="entry name" value="SAM_MT_UBIE"/>
    <property type="match status" value="1"/>
</dbReference>
<keyword evidence="7" id="KW-0496">Mitochondrion</keyword>
<feature type="binding site" evidence="7">
    <location>
        <begin position="187"/>
        <end position="188"/>
    </location>
    <ligand>
        <name>S-adenosyl-L-methionine</name>
        <dbReference type="ChEBI" id="CHEBI:59789"/>
    </ligand>
</feature>
<dbReference type="CDD" id="cd02440">
    <property type="entry name" value="AdoMet_MTases"/>
    <property type="match status" value="1"/>
</dbReference>
<dbReference type="Pfam" id="PF01209">
    <property type="entry name" value="Ubie_methyltran"/>
    <property type="match status" value="1"/>
</dbReference>
<reference evidence="9" key="2">
    <citation type="submission" date="2025-08" db="UniProtKB">
        <authorList>
            <consortium name="RefSeq"/>
        </authorList>
    </citation>
    <scope>IDENTIFICATION</scope>
</reference>
<dbReference type="InterPro" id="IPR023576">
    <property type="entry name" value="UbiE/COQ5_MeTrFase_CS"/>
</dbReference>
<dbReference type="GO" id="GO:0031314">
    <property type="term" value="C:extrinsic component of mitochondrial inner membrane"/>
    <property type="evidence" value="ECO:0007669"/>
    <property type="project" value="UniProtKB-UniRule"/>
</dbReference>
<dbReference type="HAMAP" id="MF_01813">
    <property type="entry name" value="MenG_UbiE_methyltr"/>
    <property type="match status" value="1"/>
</dbReference>
<dbReference type="InterPro" id="IPR029063">
    <property type="entry name" value="SAM-dependent_MTases_sf"/>
</dbReference>
<keyword evidence="4 7" id="KW-0949">S-adenosyl-L-methionine</keyword>
<dbReference type="InterPro" id="IPR004033">
    <property type="entry name" value="UbiE/COQ5_MeTrFase"/>
</dbReference>
<evidence type="ECO:0000313" key="9">
    <source>
        <dbReference type="RefSeq" id="XP_030073592.1"/>
    </source>
</evidence>
<dbReference type="FunCoup" id="A0A6P7Z2M8">
    <property type="interactions" value="1109"/>
</dbReference>
<evidence type="ECO:0000256" key="2">
    <source>
        <dbReference type="ARBA" id="ARBA00022679"/>
    </source>
</evidence>
<keyword evidence="3 7" id="KW-0831">Ubiquinone biosynthesis</keyword>
<dbReference type="PANTHER" id="PTHR43591:SF24">
    <property type="entry name" value="2-METHOXY-6-POLYPRENYL-1,4-BENZOQUINOL METHYLASE, MITOCHONDRIAL"/>
    <property type="match status" value="1"/>
</dbReference>
<keyword evidence="8" id="KW-1185">Reference proteome</keyword>
<organism evidence="8 9">
    <name type="scientific">Microcaecilia unicolor</name>
    <dbReference type="NCBI Taxonomy" id="1415580"/>
    <lineage>
        <taxon>Eukaryota</taxon>
        <taxon>Metazoa</taxon>
        <taxon>Chordata</taxon>
        <taxon>Craniata</taxon>
        <taxon>Vertebrata</taxon>
        <taxon>Euteleostomi</taxon>
        <taxon>Amphibia</taxon>
        <taxon>Gymnophiona</taxon>
        <taxon>Siphonopidae</taxon>
        <taxon>Microcaecilia</taxon>
    </lineage>
</organism>
<evidence type="ECO:0000256" key="3">
    <source>
        <dbReference type="ARBA" id="ARBA00022688"/>
    </source>
</evidence>
<accession>A0A6P7Z2M8</accession>
<keyword evidence="2 7" id="KW-0808">Transferase</keyword>
<evidence type="ECO:0000256" key="5">
    <source>
        <dbReference type="ARBA" id="ARBA00046387"/>
    </source>
</evidence>
<feature type="binding site" evidence="7">
    <location>
        <position position="159"/>
    </location>
    <ligand>
        <name>S-adenosyl-L-methionine</name>
        <dbReference type="ChEBI" id="CHEBI:59789"/>
    </ligand>
</feature>
<dbReference type="GO" id="GO:0032259">
    <property type="term" value="P:methylation"/>
    <property type="evidence" value="ECO:0007669"/>
    <property type="project" value="UniProtKB-KW"/>
</dbReference>
<dbReference type="SUPFAM" id="SSF53335">
    <property type="entry name" value="S-adenosyl-L-methionine-dependent methyltransferases"/>
    <property type="match status" value="1"/>
</dbReference>
<feature type="binding site" evidence="7">
    <location>
        <position position="104"/>
    </location>
    <ligand>
        <name>S-adenosyl-L-methionine</name>
        <dbReference type="ChEBI" id="CHEBI:59789"/>
    </ligand>
</feature>
<dbReference type="PANTHER" id="PTHR43591">
    <property type="entry name" value="METHYLTRANSFERASE"/>
    <property type="match status" value="1"/>
</dbReference>
<dbReference type="EC" id="2.1.1.201" evidence="7"/>
<sequence length="315" mass="36323">MAVVANRRCVVGLCRRLCGITAMRWFTRFQHTDRQRVETHFGFEPVSEAEKKEKVQQVFDNVALKYDIMNDFMTLGIHRLWKDSLLRLMKPYPGTRLLDVAGGTGDIAFLFLDYIYSQREIQMRRELKSWQNLSWLEISKSYQETGQDLLGGSHAVICDINQKMMAFGEKKARQLGYTKGLSWVVGNAEELPFFDDNFDIYTVGFGIRNMTNIKQALQEAYRVLKPGGRFLCLEFSQVNNPLISRIYDLYSFQVIPVLGEVIVGDWKSYQYLVESIRLFPAQEEFKAMIEDAGFMKVNYHNLASGIAAIHSGFKL</sequence>
<comment type="catalytic activity">
    <reaction evidence="7">
        <text>a 2-methoxy-6-(all-trans-polyprenyl)benzene-1,4-diol + S-adenosyl-L-methionine = a 5-methoxy-2-methyl-3-(all-trans-polyprenyl)benzene-1,4-diol + S-adenosyl-L-homocysteine + H(+)</text>
        <dbReference type="Rhea" id="RHEA:28286"/>
        <dbReference type="Rhea" id="RHEA-COMP:10858"/>
        <dbReference type="Rhea" id="RHEA-COMP:10859"/>
        <dbReference type="ChEBI" id="CHEBI:15378"/>
        <dbReference type="ChEBI" id="CHEBI:57856"/>
        <dbReference type="ChEBI" id="CHEBI:59789"/>
        <dbReference type="ChEBI" id="CHEBI:84166"/>
        <dbReference type="ChEBI" id="CHEBI:84167"/>
        <dbReference type="EC" id="2.1.1.201"/>
    </reaction>
</comment>
<dbReference type="Proteomes" id="UP000515156">
    <property type="component" value="Chromosome 11"/>
</dbReference>
<comment type="similarity">
    <text evidence="7">Belongs to the class I-like SAM-binding methyltransferase superfamily. MenG/UbiE family.</text>
</comment>
<reference evidence="8" key="1">
    <citation type="submission" date="2024-06" db="UniProtKB">
        <authorList>
            <consortium name="RefSeq"/>
        </authorList>
    </citation>
    <scope>NUCLEOTIDE SEQUENCE [LARGE SCALE GENOMIC DNA]</scope>
</reference>
<dbReference type="PROSITE" id="PS01184">
    <property type="entry name" value="UBIE_2"/>
    <property type="match status" value="1"/>
</dbReference>
<dbReference type="RefSeq" id="XP_030073592.1">
    <property type="nucleotide sequence ID" value="XM_030217732.1"/>
</dbReference>
<evidence type="ECO:0000313" key="8">
    <source>
        <dbReference type="Proteomes" id="UP000515156"/>
    </source>
</evidence>
<evidence type="ECO:0000256" key="4">
    <source>
        <dbReference type="ARBA" id="ARBA00022691"/>
    </source>
</evidence>
<protein>
    <recommendedName>
        <fullName evidence="7">2-methoxy-6-polyprenyl-1,4-benzoquinol methylase, mitochondrial</fullName>
        <ecNumber evidence="7">2.1.1.201</ecNumber>
    </recommendedName>
    <alternativeName>
        <fullName evidence="7">Ubiquinone biosynthesis methyltransferase COQ5</fullName>
    </alternativeName>
</protein>
<comment type="pathway">
    <text evidence="7">Cofactor biosynthesis; ubiquinone biosynthesis.</text>
</comment>
<keyword evidence="1 7" id="KW-0489">Methyltransferase</keyword>
<dbReference type="Gene3D" id="3.40.50.150">
    <property type="entry name" value="Vaccinia Virus protein VP39"/>
    <property type="match status" value="1"/>
</dbReference>
<dbReference type="AlphaFoldDB" id="A0A6P7Z2M8"/>
<comment type="caution">
    <text evidence="7">Lacks conserved residue(s) required for the propagation of feature annotation.</text>
</comment>
<keyword evidence="7" id="KW-0472">Membrane</keyword>
<dbReference type="FunFam" id="3.40.50.150:FF:000064">
    <property type="entry name" value="2-methoxy-6-polyprenyl-1,4-benzoquinol methylase, mitochondrial"/>
    <property type="match status" value="1"/>
</dbReference>
<dbReference type="GO" id="GO:0008425">
    <property type="term" value="F:2-methoxy-6-polyprenyl-1,4-benzoquinol methyltransferase activity"/>
    <property type="evidence" value="ECO:0007669"/>
    <property type="project" value="UniProtKB-UniRule"/>
</dbReference>
<evidence type="ECO:0000256" key="1">
    <source>
        <dbReference type="ARBA" id="ARBA00022603"/>
    </source>
</evidence>
<keyword evidence="7" id="KW-0999">Mitochondrion inner membrane</keyword>
<dbReference type="CTD" id="84274"/>
<evidence type="ECO:0000256" key="6">
    <source>
        <dbReference type="ARBA" id="ARBA00058208"/>
    </source>
</evidence>
<comment type="subcellular location">
    <subcellularLocation>
        <location evidence="7">Mitochondrion inner membrane</location>
        <topology evidence="7">Peripheral membrane protein</topology>
        <orientation evidence="7">Matrix side</orientation>
    </subcellularLocation>
</comment>
<dbReference type="InParanoid" id="A0A6P7Z2M8"/>
<dbReference type="KEGG" id="muo:115479664"/>
<gene>
    <name evidence="7 9" type="primary">COQ5</name>
</gene>
<comment type="function">
    <text evidence="6">Methyltransferase required for the conversion of 2-decaprenyl-6-methoxy-1,4-benzoquinol (DDMQH2) to 2-decaprenyl-3-methyl-6-methoxy-1,4-benzoquinol (DMQH2).</text>
</comment>
<proteinExistence type="inferred from homology"/>
<name>A0A6P7Z2M8_9AMPH</name>
<comment type="subunit">
    <text evidence="5">Component of a multi-subunit COQ enzyme complex, composed of at least COQ3, COQ4, COQ5, COQ6, COQ7 and COQ9. Interacts with PYURF; the interaction is direct, stabilizes COQ5 protein and associates PYURF with COQ enzyme complex.</text>
</comment>
<evidence type="ECO:0000256" key="7">
    <source>
        <dbReference type="HAMAP-Rule" id="MF_03191"/>
    </source>
</evidence>
<dbReference type="GeneID" id="115479664"/>
<comment type="function">
    <text evidence="7">Methyltransferase required for the conversion of 2-polyprenyl-6-methoxy-1,4-benzoquinol (DDMQH2) to 2-polyprenyl-3-methyl-6-methoxy-1,4-benzoquinol (DMQH2).</text>
</comment>
<dbReference type="OrthoDB" id="6329284at2759"/>
<dbReference type="NCBIfam" id="TIGR01934">
    <property type="entry name" value="MenG_MenH_UbiE"/>
    <property type="match status" value="1"/>
</dbReference>